<feature type="transmembrane region" description="Helical" evidence="1">
    <location>
        <begin position="383"/>
        <end position="400"/>
    </location>
</feature>
<name>A0ABW5Q8W2_9BACI</name>
<feature type="transmembrane region" description="Helical" evidence="1">
    <location>
        <begin position="44"/>
        <end position="70"/>
    </location>
</feature>
<dbReference type="Proteomes" id="UP001597452">
    <property type="component" value="Unassembled WGS sequence"/>
</dbReference>
<comment type="caution">
    <text evidence="3">The sequence shown here is derived from an EMBL/GenBank/DDBJ whole genome shotgun (WGS) entry which is preliminary data.</text>
</comment>
<keyword evidence="4" id="KW-1185">Reference proteome</keyword>
<evidence type="ECO:0000256" key="1">
    <source>
        <dbReference type="SAM" id="Phobius"/>
    </source>
</evidence>
<feature type="transmembrane region" description="Helical" evidence="1">
    <location>
        <begin position="147"/>
        <end position="168"/>
    </location>
</feature>
<sequence length="406" mass="45493">MLNKIRTIFYSMSTIFLAFAVITFPDESLEASIRGLNLWFEIVFPSLLPFFIIAELLLAFGVVKVIGMVLEPLMRPLFNIPGSGGVVLGMGLASGYPSGAKITARLRQEDVLTKTEAERLVSFTNASNPLFIFGAISIGFFHDPKTGLLLAASHYVGAILVGFCMRFYKYNEERSKPKHDDERQSFIKRAWNTLHHERLKKNEPLGHVLGQAVSSSIQTLVVVGGFIILFSVINKLLFLTGITHYVGAALAQLFGLFQIPESLSLPFIAGLFEITLGAQMISQTDNLTLLIQLIFVSAILAFNGFSIQAQVASILSTTDIKFAPYFFARLLHIIFSIWLTIALFKPLYLNRNAFSPHDITVDSEGNISQQYFWYDIWYWLEQYGYLISLSALVIGCLYLLSRLRKS</sequence>
<proteinExistence type="predicted"/>
<feature type="domain" description="Nucleoside transporter/FeoB GTPase Gate" evidence="2">
    <location>
        <begin position="221"/>
        <end position="316"/>
    </location>
</feature>
<evidence type="ECO:0000259" key="2">
    <source>
        <dbReference type="Pfam" id="PF07670"/>
    </source>
</evidence>
<dbReference type="Pfam" id="PF07670">
    <property type="entry name" value="Gate"/>
    <property type="match status" value="2"/>
</dbReference>
<protein>
    <submittedName>
        <fullName evidence="3">Sporulation integral membrane protein YlbJ</fullName>
    </submittedName>
</protein>
<keyword evidence="1" id="KW-0472">Membrane</keyword>
<evidence type="ECO:0000313" key="3">
    <source>
        <dbReference type="EMBL" id="MFD2638163.1"/>
    </source>
</evidence>
<feature type="transmembrane region" description="Helical" evidence="1">
    <location>
        <begin position="326"/>
        <end position="344"/>
    </location>
</feature>
<dbReference type="RefSeq" id="WP_377327773.1">
    <property type="nucleotide sequence ID" value="NZ_JBHUMZ010000016.1"/>
</dbReference>
<feature type="transmembrane region" description="Helical" evidence="1">
    <location>
        <begin position="7"/>
        <end position="24"/>
    </location>
</feature>
<gene>
    <name evidence="3" type="primary">ylbJ</name>
    <name evidence="3" type="ORF">ACFSW4_04760</name>
</gene>
<feature type="transmembrane region" description="Helical" evidence="1">
    <location>
        <begin position="287"/>
        <end position="305"/>
    </location>
</feature>
<accession>A0ABW5Q8W2</accession>
<keyword evidence="1" id="KW-0812">Transmembrane</keyword>
<keyword evidence="1" id="KW-1133">Transmembrane helix</keyword>
<organism evidence="3 4">
    <name type="scientific">Piscibacillus salipiscarius</name>
    <dbReference type="NCBI Taxonomy" id="299480"/>
    <lineage>
        <taxon>Bacteria</taxon>
        <taxon>Bacillati</taxon>
        <taxon>Bacillota</taxon>
        <taxon>Bacilli</taxon>
        <taxon>Bacillales</taxon>
        <taxon>Bacillaceae</taxon>
        <taxon>Piscibacillus</taxon>
    </lineage>
</organism>
<dbReference type="EMBL" id="JBHUMZ010000016">
    <property type="protein sequence ID" value="MFD2638163.1"/>
    <property type="molecule type" value="Genomic_DNA"/>
</dbReference>
<feature type="transmembrane region" description="Helical" evidence="1">
    <location>
        <begin position="120"/>
        <end position="141"/>
    </location>
</feature>
<evidence type="ECO:0000313" key="4">
    <source>
        <dbReference type="Proteomes" id="UP001597452"/>
    </source>
</evidence>
<dbReference type="InterPro" id="IPR014226">
    <property type="entry name" value="Spore_IM_YlbJ"/>
</dbReference>
<reference evidence="4" key="1">
    <citation type="journal article" date="2019" name="Int. J. Syst. Evol. Microbiol.">
        <title>The Global Catalogue of Microorganisms (GCM) 10K type strain sequencing project: providing services to taxonomists for standard genome sequencing and annotation.</title>
        <authorList>
            <consortium name="The Broad Institute Genomics Platform"/>
            <consortium name="The Broad Institute Genome Sequencing Center for Infectious Disease"/>
            <person name="Wu L."/>
            <person name="Ma J."/>
        </authorList>
    </citation>
    <scope>NUCLEOTIDE SEQUENCE [LARGE SCALE GENOMIC DNA]</scope>
    <source>
        <strain evidence="4">TISTR 1571</strain>
    </source>
</reference>
<feature type="domain" description="Nucleoside transporter/FeoB GTPase Gate" evidence="2">
    <location>
        <begin position="43"/>
        <end position="134"/>
    </location>
</feature>
<dbReference type="NCBIfam" id="TIGR02871">
    <property type="entry name" value="spore_ylbJ"/>
    <property type="match status" value="1"/>
</dbReference>
<dbReference type="InterPro" id="IPR011642">
    <property type="entry name" value="Gate_dom"/>
</dbReference>